<evidence type="ECO:0000313" key="3">
    <source>
        <dbReference type="Proteomes" id="UP000608154"/>
    </source>
</evidence>
<sequence>MTTEERLAALEAKMQEISDRQAIFECIKRNSRGNDRFDAELTASSYHEDGLHEVGRNRVPGPGYGTHANAAHGKLFEANLHNVTMHLCEIDGDVAHAESYSLGMFLDKGCETGRVLAGRYIDRLEKRDGEWRIALRRSTVEIALEGKAALPTGALLPGSGYLRGNRDRTDPSYERPLTAEFGCRW</sequence>
<keyword evidence="3" id="KW-1185">Reference proteome</keyword>
<dbReference type="SUPFAM" id="SSF54427">
    <property type="entry name" value="NTF2-like"/>
    <property type="match status" value="1"/>
</dbReference>
<dbReference type="InterPro" id="IPR037401">
    <property type="entry name" value="SnoaL-like"/>
</dbReference>
<organism evidence="2 3">
    <name type="scientific">Novosphingobium endophyticum</name>
    <dbReference type="NCBI Taxonomy" id="1955250"/>
    <lineage>
        <taxon>Bacteria</taxon>
        <taxon>Pseudomonadati</taxon>
        <taxon>Pseudomonadota</taxon>
        <taxon>Alphaproteobacteria</taxon>
        <taxon>Sphingomonadales</taxon>
        <taxon>Sphingomonadaceae</taxon>
        <taxon>Novosphingobium</taxon>
    </lineage>
</organism>
<accession>A0A916TWC9</accession>
<dbReference type="Proteomes" id="UP000608154">
    <property type="component" value="Unassembled WGS sequence"/>
</dbReference>
<dbReference type="Pfam" id="PF13577">
    <property type="entry name" value="SnoaL_4"/>
    <property type="match status" value="1"/>
</dbReference>
<gene>
    <name evidence="2" type="ORF">GCM10011494_34940</name>
</gene>
<protein>
    <recommendedName>
        <fullName evidence="1">SnoaL-like domain-containing protein</fullName>
    </recommendedName>
</protein>
<name>A0A916TWC9_9SPHN</name>
<reference evidence="2" key="2">
    <citation type="submission" date="2020-09" db="EMBL/GenBank/DDBJ databases">
        <authorList>
            <person name="Sun Q."/>
            <person name="Zhou Y."/>
        </authorList>
    </citation>
    <scope>NUCLEOTIDE SEQUENCE</scope>
    <source>
        <strain evidence="2">CGMCC 1.15095</strain>
    </source>
</reference>
<proteinExistence type="predicted"/>
<evidence type="ECO:0000259" key="1">
    <source>
        <dbReference type="Pfam" id="PF13577"/>
    </source>
</evidence>
<dbReference type="RefSeq" id="WP_188772852.1">
    <property type="nucleotide sequence ID" value="NZ_BMHK01000036.1"/>
</dbReference>
<feature type="domain" description="SnoaL-like" evidence="1">
    <location>
        <begin position="15"/>
        <end position="137"/>
    </location>
</feature>
<dbReference type="InterPro" id="IPR032710">
    <property type="entry name" value="NTF2-like_dom_sf"/>
</dbReference>
<evidence type="ECO:0000313" key="2">
    <source>
        <dbReference type="EMBL" id="GGC13099.1"/>
    </source>
</evidence>
<dbReference type="Gene3D" id="3.10.450.50">
    <property type="match status" value="1"/>
</dbReference>
<reference evidence="2" key="1">
    <citation type="journal article" date="2014" name="Int. J. Syst. Evol. Microbiol.">
        <title>Complete genome sequence of Corynebacterium casei LMG S-19264T (=DSM 44701T), isolated from a smear-ripened cheese.</title>
        <authorList>
            <consortium name="US DOE Joint Genome Institute (JGI-PGF)"/>
            <person name="Walter F."/>
            <person name="Albersmeier A."/>
            <person name="Kalinowski J."/>
            <person name="Ruckert C."/>
        </authorList>
    </citation>
    <scope>NUCLEOTIDE SEQUENCE</scope>
    <source>
        <strain evidence="2">CGMCC 1.15095</strain>
    </source>
</reference>
<comment type="caution">
    <text evidence="2">The sequence shown here is derived from an EMBL/GenBank/DDBJ whole genome shotgun (WGS) entry which is preliminary data.</text>
</comment>
<dbReference type="AlphaFoldDB" id="A0A916TWC9"/>
<dbReference type="EMBL" id="BMHK01000036">
    <property type="protein sequence ID" value="GGC13099.1"/>
    <property type="molecule type" value="Genomic_DNA"/>
</dbReference>